<evidence type="ECO:0000313" key="2">
    <source>
        <dbReference type="Proteomes" id="UP000596660"/>
    </source>
</evidence>
<dbReference type="OMA" id="PIREYND"/>
<dbReference type="PANTHER" id="PTHR48258">
    <property type="entry name" value="DUF4218 DOMAIN-CONTAINING PROTEIN-RELATED"/>
    <property type="match status" value="1"/>
</dbReference>
<reference evidence="1" key="1">
    <citation type="journal article" date="2017" name="Nature">
        <title>The genome of Chenopodium quinoa.</title>
        <authorList>
            <person name="Jarvis D.E."/>
            <person name="Ho Y.S."/>
            <person name="Lightfoot D.J."/>
            <person name="Schmoeckel S.M."/>
            <person name="Li B."/>
            <person name="Borm T.J.A."/>
            <person name="Ohyanagi H."/>
            <person name="Mineta K."/>
            <person name="Michell C.T."/>
            <person name="Saber N."/>
            <person name="Kharbatia N.M."/>
            <person name="Rupper R.R."/>
            <person name="Sharp A.R."/>
            <person name="Dally N."/>
            <person name="Boughton B.A."/>
            <person name="Woo Y.H."/>
            <person name="Gao G."/>
            <person name="Schijlen E.G.W.M."/>
            <person name="Guo X."/>
            <person name="Momin A.A."/>
            <person name="Negrao S."/>
            <person name="Al-Babili S."/>
            <person name="Gehring C."/>
            <person name="Roessner U."/>
            <person name="Jung C."/>
            <person name="Murphy K."/>
            <person name="Arold S.T."/>
            <person name="Gojobori T."/>
            <person name="van der Linden C.G."/>
            <person name="van Loo E.N."/>
            <person name="Jellen E.N."/>
            <person name="Maughan P.J."/>
            <person name="Tester M."/>
        </authorList>
    </citation>
    <scope>NUCLEOTIDE SEQUENCE [LARGE SCALE GENOMIC DNA]</scope>
    <source>
        <strain evidence="1">cv. PI 614886</strain>
    </source>
</reference>
<dbReference type="Proteomes" id="UP000596660">
    <property type="component" value="Unplaced"/>
</dbReference>
<name>A0A803N9G7_CHEQI</name>
<evidence type="ECO:0000313" key="1">
    <source>
        <dbReference type="EnsemblPlants" id="AUR62042601-RA:cds"/>
    </source>
</evidence>
<evidence type="ECO:0008006" key="3">
    <source>
        <dbReference type="Google" id="ProtNLM"/>
    </source>
</evidence>
<protein>
    <recommendedName>
        <fullName evidence="3">DUF4216 domain-containing protein</fullName>
    </recommendedName>
</protein>
<dbReference type="EnsemblPlants" id="AUR62042601-RA">
    <property type="protein sequence ID" value="AUR62042601-RA:cds"/>
    <property type="gene ID" value="AUR62042601"/>
</dbReference>
<accession>A0A803N9G7</accession>
<organism evidence="1 2">
    <name type="scientific">Chenopodium quinoa</name>
    <name type="common">Quinoa</name>
    <dbReference type="NCBI Taxonomy" id="63459"/>
    <lineage>
        <taxon>Eukaryota</taxon>
        <taxon>Viridiplantae</taxon>
        <taxon>Streptophyta</taxon>
        <taxon>Embryophyta</taxon>
        <taxon>Tracheophyta</taxon>
        <taxon>Spermatophyta</taxon>
        <taxon>Magnoliopsida</taxon>
        <taxon>eudicotyledons</taxon>
        <taxon>Gunneridae</taxon>
        <taxon>Pentapetalae</taxon>
        <taxon>Caryophyllales</taxon>
        <taxon>Chenopodiaceae</taxon>
        <taxon>Chenopodioideae</taxon>
        <taxon>Atripliceae</taxon>
        <taxon>Chenopodium</taxon>
    </lineage>
</organism>
<reference evidence="1" key="2">
    <citation type="submission" date="2021-03" db="UniProtKB">
        <authorList>
            <consortium name="EnsemblPlants"/>
        </authorList>
    </citation>
    <scope>IDENTIFICATION</scope>
</reference>
<proteinExistence type="predicted"/>
<keyword evidence="2" id="KW-1185">Reference proteome</keyword>
<dbReference type="Gramene" id="AUR62042601-RA">
    <property type="protein sequence ID" value="AUR62042601-RA:cds"/>
    <property type="gene ID" value="AUR62042601"/>
</dbReference>
<dbReference type="AlphaFoldDB" id="A0A803N9G7"/>
<sequence>MNYSTLISDRLKSLAFGPNFNATYYSGYVINGCTFYTRFQDQQSTMQNSGVTLEAEALHFASAKDKNPVSGLMRYYGVIEEICELHYSTFSGPVFKCQWVDNNNGVEHSNFGLTLVDLNKFGHK</sequence>
<dbReference type="PANTHER" id="PTHR48258:SF9">
    <property type="entry name" value="OS01G0348150 PROTEIN"/>
    <property type="match status" value="1"/>
</dbReference>